<dbReference type="Proteomes" id="UP000199492">
    <property type="component" value="Unassembled WGS sequence"/>
</dbReference>
<sequence length="208" mass="24172">MRNIYFFLFLGIGIQFSSAQNTLTTNEINTFKSAVAELDRNTKTIVSDFVQYKHLSFLSNDVETQGKLAFKVPGLIKWEYTSPYKYSVIFKDDKLFIDDEGDKSKIDIGSNKMFRGLNNLITNSVKGNMFDDNAFDISYFKVDDYYLIKFIPKDENMLQFIAKFELKFDIKTSDVTEVKMIEPSEDYTKIVFKNKTRNTTLDEAVFNN</sequence>
<evidence type="ECO:0000256" key="1">
    <source>
        <dbReference type="ARBA" id="ARBA00022729"/>
    </source>
</evidence>
<dbReference type="Gene3D" id="2.50.20.10">
    <property type="entry name" value="Lipoprotein localisation LolA/LolB/LppX"/>
    <property type="match status" value="1"/>
</dbReference>
<dbReference type="RefSeq" id="WP_092465729.1">
    <property type="nucleotide sequence ID" value="NZ_FNCZ01000001.1"/>
</dbReference>
<proteinExistence type="predicted"/>
<dbReference type="STRING" id="262004.SAMN04489796_101206"/>
<dbReference type="InterPro" id="IPR029046">
    <property type="entry name" value="LolA/LolB/LppX"/>
</dbReference>
<dbReference type="SUPFAM" id="SSF89392">
    <property type="entry name" value="Prokaryotic lipoproteins and lipoprotein localization factors"/>
    <property type="match status" value="1"/>
</dbReference>
<dbReference type="InterPro" id="IPR004564">
    <property type="entry name" value="OM_lipoprot_carrier_LolA-like"/>
</dbReference>
<accession>A0A1G7W0M7</accession>
<dbReference type="PANTHER" id="PTHR35869">
    <property type="entry name" value="OUTER-MEMBRANE LIPOPROTEIN CARRIER PROTEIN"/>
    <property type="match status" value="1"/>
</dbReference>
<evidence type="ECO:0000256" key="2">
    <source>
        <dbReference type="SAM" id="SignalP"/>
    </source>
</evidence>
<gene>
    <name evidence="3" type="ORF">SAMN04489796_101206</name>
</gene>
<dbReference type="CDD" id="cd16325">
    <property type="entry name" value="LolA"/>
    <property type="match status" value="1"/>
</dbReference>
<dbReference type="EMBL" id="FNCZ01000001">
    <property type="protein sequence ID" value="SDG65229.1"/>
    <property type="molecule type" value="Genomic_DNA"/>
</dbReference>
<organism evidence="3 4">
    <name type="scientific">Winogradskyella thalassocola</name>
    <dbReference type="NCBI Taxonomy" id="262004"/>
    <lineage>
        <taxon>Bacteria</taxon>
        <taxon>Pseudomonadati</taxon>
        <taxon>Bacteroidota</taxon>
        <taxon>Flavobacteriia</taxon>
        <taxon>Flavobacteriales</taxon>
        <taxon>Flavobacteriaceae</taxon>
        <taxon>Winogradskyella</taxon>
    </lineage>
</organism>
<reference evidence="4" key="1">
    <citation type="submission" date="2016-10" db="EMBL/GenBank/DDBJ databases">
        <authorList>
            <person name="Varghese N."/>
            <person name="Submissions S."/>
        </authorList>
    </citation>
    <scope>NUCLEOTIDE SEQUENCE [LARGE SCALE GENOMIC DNA]</scope>
    <source>
        <strain evidence="4">DSM 15363</strain>
    </source>
</reference>
<dbReference type="Pfam" id="PF03548">
    <property type="entry name" value="LolA"/>
    <property type="match status" value="1"/>
</dbReference>
<name>A0A1G7W0M7_9FLAO</name>
<keyword evidence="1 2" id="KW-0732">Signal</keyword>
<dbReference type="AlphaFoldDB" id="A0A1G7W0M7"/>
<evidence type="ECO:0000313" key="4">
    <source>
        <dbReference type="Proteomes" id="UP000199492"/>
    </source>
</evidence>
<dbReference type="OrthoDB" id="1027451at2"/>
<keyword evidence="3" id="KW-0449">Lipoprotein</keyword>
<protein>
    <submittedName>
        <fullName evidence="3">Outer membrane lipoprotein carrier protein</fullName>
    </submittedName>
</protein>
<keyword evidence="4" id="KW-1185">Reference proteome</keyword>
<feature type="chain" id="PRO_5011718444" evidence="2">
    <location>
        <begin position="20"/>
        <end position="208"/>
    </location>
</feature>
<feature type="signal peptide" evidence="2">
    <location>
        <begin position="1"/>
        <end position="19"/>
    </location>
</feature>
<dbReference type="PANTHER" id="PTHR35869:SF1">
    <property type="entry name" value="OUTER-MEMBRANE LIPOPROTEIN CARRIER PROTEIN"/>
    <property type="match status" value="1"/>
</dbReference>
<evidence type="ECO:0000313" key="3">
    <source>
        <dbReference type="EMBL" id="SDG65229.1"/>
    </source>
</evidence>